<comment type="caution">
    <text evidence="1">The sequence shown here is derived from an EMBL/GenBank/DDBJ whole genome shotgun (WGS) entry which is preliminary data.</text>
</comment>
<organism evidence="1 2">
    <name type="scientific">Chryseobacterium caseinilyticum</name>
    <dbReference type="NCBI Taxonomy" id="2771428"/>
    <lineage>
        <taxon>Bacteria</taxon>
        <taxon>Pseudomonadati</taxon>
        <taxon>Bacteroidota</taxon>
        <taxon>Flavobacteriia</taxon>
        <taxon>Flavobacteriales</taxon>
        <taxon>Weeksellaceae</taxon>
        <taxon>Chryseobacterium group</taxon>
        <taxon>Chryseobacterium</taxon>
    </lineage>
</organism>
<evidence type="ECO:0000313" key="1">
    <source>
        <dbReference type="EMBL" id="MBD8081739.1"/>
    </source>
</evidence>
<evidence type="ECO:0000313" key="2">
    <source>
        <dbReference type="Proteomes" id="UP000637299"/>
    </source>
</evidence>
<reference evidence="1 2" key="1">
    <citation type="submission" date="2020-09" db="EMBL/GenBank/DDBJ databases">
        <title>Genome seq and assembly of Chryseobacterium sp.</title>
        <authorList>
            <person name="Chhetri G."/>
        </authorList>
    </citation>
    <scope>NUCLEOTIDE SEQUENCE [LARGE SCALE GENOMIC DNA]</scope>
    <source>
        <strain evidence="1 2">GCR10</strain>
    </source>
</reference>
<accession>A0ABR8Z8Z0</accession>
<dbReference type="EMBL" id="JACYFS010000001">
    <property type="protein sequence ID" value="MBD8081739.1"/>
    <property type="molecule type" value="Genomic_DNA"/>
</dbReference>
<sequence>MKIHTTNYQNTFIEVAEDCPVSVSQIPPAKKVETAAEIQYNLIKNNPYLFTSDDIVFETFALKNNLTDAEKPEERNKFFSKGQPCLRSSALSKRYGFGIHHDQNSKIALVPVESDGYKELCEDASVKKVKAMCSKKII</sequence>
<dbReference type="RefSeq" id="WP_191735471.1">
    <property type="nucleotide sequence ID" value="NZ_JACYFS010000001.1"/>
</dbReference>
<dbReference type="Pfam" id="PF19654">
    <property type="entry name" value="DUF6157"/>
    <property type="match status" value="1"/>
</dbReference>
<keyword evidence="2" id="KW-1185">Reference proteome</keyword>
<dbReference type="InterPro" id="IPR046155">
    <property type="entry name" value="DUF6157"/>
</dbReference>
<proteinExistence type="predicted"/>
<dbReference type="Proteomes" id="UP000637299">
    <property type="component" value="Unassembled WGS sequence"/>
</dbReference>
<gene>
    <name evidence="1" type="ORF">IC610_04780</name>
</gene>
<name>A0ABR8Z8Z0_9FLAO</name>
<protein>
    <submittedName>
        <fullName evidence="1">Uncharacterized protein</fullName>
    </submittedName>
</protein>